<proteinExistence type="predicted"/>
<dbReference type="InterPro" id="IPR011711">
    <property type="entry name" value="GntR_C"/>
</dbReference>
<keyword evidence="2" id="KW-0238">DNA-binding</keyword>
<protein>
    <submittedName>
        <fullName evidence="5">GntR family transcriptional regulator</fullName>
    </submittedName>
</protein>
<evidence type="ECO:0000313" key="5">
    <source>
        <dbReference type="EMBL" id="QWZ07871.1"/>
    </source>
</evidence>
<accession>A0A975SXU7</accession>
<dbReference type="PANTHER" id="PTHR43537">
    <property type="entry name" value="TRANSCRIPTIONAL REGULATOR, GNTR FAMILY"/>
    <property type="match status" value="1"/>
</dbReference>
<sequence length="222" mass="23627">MNPFETLSLEHSSTVDRVAEELRRALFDGEVEAGTPLREVALAGAMGVSRSTIREALGVLVAEGLATRTPNRGVHVTEPDPASVHDVSAARLVLEVAGVHRWAEAGEEAREACRRALRDFAEAAGSGASPAELTAAHLAIHRSFVGLTGSTRLVALAESLTSEIRLALAKVDRIRRNAGDQVHSHTTLVDLLEAGRLDEAAAELTRHLEHAETSMLTALDLA</sequence>
<dbReference type="EMBL" id="CP077062">
    <property type="protein sequence ID" value="QWZ07871.1"/>
    <property type="molecule type" value="Genomic_DNA"/>
</dbReference>
<evidence type="ECO:0000256" key="1">
    <source>
        <dbReference type="ARBA" id="ARBA00023015"/>
    </source>
</evidence>
<dbReference type="PANTHER" id="PTHR43537:SF5">
    <property type="entry name" value="UXU OPERON TRANSCRIPTIONAL REGULATOR"/>
    <property type="match status" value="1"/>
</dbReference>
<keyword evidence="6" id="KW-1185">Reference proteome</keyword>
<dbReference type="GO" id="GO:0003700">
    <property type="term" value="F:DNA-binding transcription factor activity"/>
    <property type="evidence" value="ECO:0007669"/>
    <property type="project" value="InterPro"/>
</dbReference>
<dbReference type="SMART" id="SM00345">
    <property type="entry name" value="HTH_GNTR"/>
    <property type="match status" value="1"/>
</dbReference>
<dbReference type="KEGG" id="nps:KRR39_21235"/>
<organism evidence="5 6">
    <name type="scientific">Nocardioides panacis</name>
    <dbReference type="NCBI Taxonomy" id="2849501"/>
    <lineage>
        <taxon>Bacteria</taxon>
        <taxon>Bacillati</taxon>
        <taxon>Actinomycetota</taxon>
        <taxon>Actinomycetes</taxon>
        <taxon>Propionibacteriales</taxon>
        <taxon>Nocardioidaceae</taxon>
        <taxon>Nocardioides</taxon>
    </lineage>
</organism>
<evidence type="ECO:0000256" key="2">
    <source>
        <dbReference type="ARBA" id="ARBA00023125"/>
    </source>
</evidence>
<keyword evidence="3" id="KW-0804">Transcription</keyword>
<dbReference type="Pfam" id="PF00392">
    <property type="entry name" value="GntR"/>
    <property type="match status" value="1"/>
</dbReference>
<dbReference type="RefSeq" id="WP_216939381.1">
    <property type="nucleotide sequence ID" value="NZ_CP077062.1"/>
</dbReference>
<dbReference type="Proteomes" id="UP000683575">
    <property type="component" value="Chromosome"/>
</dbReference>
<dbReference type="AlphaFoldDB" id="A0A975SXU7"/>
<dbReference type="PROSITE" id="PS50949">
    <property type="entry name" value="HTH_GNTR"/>
    <property type="match status" value="1"/>
</dbReference>
<feature type="domain" description="HTH gntR-type" evidence="4">
    <location>
        <begin position="12"/>
        <end position="79"/>
    </location>
</feature>
<dbReference type="GO" id="GO:0003677">
    <property type="term" value="F:DNA binding"/>
    <property type="evidence" value="ECO:0007669"/>
    <property type="project" value="UniProtKB-KW"/>
</dbReference>
<evidence type="ECO:0000256" key="3">
    <source>
        <dbReference type="ARBA" id="ARBA00023163"/>
    </source>
</evidence>
<reference evidence="5" key="1">
    <citation type="submission" date="2021-06" db="EMBL/GenBank/DDBJ databases">
        <title>Complete genome sequence of Nocardioides sp. G188.</title>
        <authorList>
            <person name="Im W.-T."/>
        </authorList>
    </citation>
    <scope>NUCLEOTIDE SEQUENCE</scope>
    <source>
        <strain evidence="5">G188</strain>
    </source>
</reference>
<dbReference type="Pfam" id="PF07729">
    <property type="entry name" value="FCD"/>
    <property type="match status" value="1"/>
</dbReference>
<evidence type="ECO:0000259" key="4">
    <source>
        <dbReference type="PROSITE" id="PS50949"/>
    </source>
</evidence>
<dbReference type="SMART" id="SM00895">
    <property type="entry name" value="FCD"/>
    <property type="match status" value="1"/>
</dbReference>
<evidence type="ECO:0000313" key="6">
    <source>
        <dbReference type="Proteomes" id="UP000683575"/>
    </source>
</evidence>
<keyword evidence="1" id="KW-0805">Transcription regulation</keyword>
<name>A0A975SXU7_9ACTN</name>
<dbReference type="InterPro" id="IPR000524">
    <property type="entry name" value="Tscrpt_reg_HTH_GntR"/>
</dbReference>
<gene>
    <name evidence="5" type="ORF">KRR39_21235</name>
</gene>
<dbReference type="CDD" id="cd07377">
    <property type="entry name" value="WHTH_GntR"/>
    <property type="match status" value="1"/>
</dbReference>